<proteinExistence type="inferred from homology"/>
<evidence type="ECO:0000256" key="4">
    <source>
        <dbReference type="ARBA" id="ARBA00023002"/>
    </source>
</evidence>
<organism evidence="5">
    <name type="scientific">Paraconexibacter sp. AEG42_29</name>
    <dbReference type="NCBI Taxonomy" id="2997339"/>
    <lineage>
        <taxon>Bacteria</taxon>
        <taxon>Bacillati</taxon>
        <taxon>Actinomycetota</taxon>
        <taxon>Thermoleophilia</taxon>
        <taxon>Solirubrobacterales</taxon>
        <taxon>Paraconexibacteraceae</taxon>
        <taxon>Paraconexibacter</taxon>
    </lineage>
</organism>
<dbReference type="KEGG" id="parq:DSM112329_05092"/>
<evidence type="ECO:0000256" key="1">
    <source>
        <dbReference type="ARBA" id="ARBA00010139"/>
    </source>
</evidence>
<dbReference type="PANTHER" id="PTHR42877:SF4">
    <property type="entry name" value="FAD_NAD(P)-BINDING DOMAIN-CONTAINING PROTEIN-RELATED"/>
    <property type="match status" value="1"/>
</dbReference>
<dbReference type="RefSeq" id="WP_354699377.1">
    <property type="nucleotide sequence ID" value="NZ_CP114014.1"/>
</dbReference>
<keyword evidence="2" id="KW-0285">Flavoprotein</keyword>
<dbReference type="InterPro" id="IPR036188">
    <property type="entry name" value="FAD/NAD-bd_sf"/>
</dbReference>
<keyword evidence="3" id="KW-0274">FAD</keyword>
<dbReference type="EMBL" id="CP114014">
    <property type="protein sequence ID" value="XAY08194.1"/>
    <property type="molecule type" value="Genomic_DNA"/>
</dbReference>
<dbReference type="PANTHER" id="PTHR42877">
    <property type="entry name" value="L-ORNITHINE N(5)-MONOOXYGENASE-RELATED"/>
    <property type="match status" value="1"/>
</dbReference>
<dbReference type="SUPFAM" id="SSF51905">
    <property type="entry name" value="FAD/NAD(P)-binding domain"/>
    <property type="match status" value="2"/>
</dbReference>
<dbReference type="PRINTS" id="PR00469">
    <property type="entry name" value="PNDRDTASEII"/>
</dbReference>
<dbReference type="InterPro" id="IPR051209">
    <property type="entry name" value="FAD-bind_Monooxygenase_sf"/>
</dbReference>
<accession>A0AAU7B3S2</accession>
<name>A0AAU7B3S2_9ACTN</name>
<evidence type="ECO:0000313" key="5">
    <source>
        <dbReference type="EMBL" id="XAY08194.1"/>
    </source>
</evidence>
<dbReference type="AlphaFoldDB" id="A0AAU7B3S2"/>
<protein>
    <submittedName>
        <fullName evidence="5">Baeyer-Villiger monooxygenase</fullName>
        <ecNumber evidence="5">1.14.13.-</ecNumber>
    </submittedName>
</protein>
<reference evidence="5" key="1">
    <citation type="submission" date="2022-12" db="EMBL/GenBank/DDBJ databases">
        <title>Paraconexibacter alkalitolerans sp. nov. and Baekduia alba sp. nov., isolated from soil and emended description of the genera Paraconexibacter (Chun et al., 2020) and Baekduia (An et al., 2020).</title>
        <authorList>
            <person name="Vieira S."/>
            <person name="Huber K.J."/>
            <person name="Geppert A."/>
            <person name="Wolf J."/>
            <person name="Neumann-Schaal M."/>
            <person name="Muesken M."/>
            <person name="Overmann J."/>
        </authorList>
    </citation>
    <scope>NUCLEOTIDE SEQUENCE</scope>
    <source>
        <strain evidence="5">AEG42_29</strain>
    </source>
</reference>
<evidence type="ECO:0000256" key="3">
    <source>
        <dbReference type="ARBA" id="ARBA00022827"/>
    </source>
</evidence>
<dbReference type="InterPro" id="IPR020946">
    <property type="entry name" value="Flavin_mOase-like"/>
</dbReference>
<dbReference type="Pfam" id="PF00743">
    <property type="entry name" value="FMO-like"/>
    <property type="match status" value="1"/>
</dbReference>
<keyword evidence="4 5" id="KW-0560">Oxidoreductase</keyword>
<keyword evidence="5" id="KW-0503">Monooxygenase</keyword>
<evidence type="ECO:0000256" key="2">
    <source>
        <dbReference type="ARBA" id="ARBA00022630"/>
    </source>
</evidence>
<dbReference type="GO" id="GO:0050661">
    <property type="term" value="F:NADP binding"/>
    <property type="evidence" value="ECO:0007669"/>
    <property type="project" value="InterPro"/>
</dbReference>
<dbReference type="Gene3D" id="3.50.50.60">
    <property type="entry name" value="FAD/NAD(P)-binding domain"/>
    <property type="match status" value="2"/>
</dbReference>
<dbReference type="EC" id="1.14.13.-" evidence="5"/>
<dbReference type="GO" id="GO:0050660">
    <property type="term" value="F:flavin adenine dinucleotide binding"/>
    <property type="evidence" value="ECO:0007669"/>
    <property type="project" value="InterPro"/>
</dbReference>
<gene>
    <name evidence="5" type="ORF">DSM112329_05092</name>
</gene>
<dbReference type="GO" id="GO:0004499">
    <property type="term" value="F:N,N-dimethylaniline monooxygenase activity"/>
    <property type="evidence" value="ECO:0007669"/>
    <property type="project" value="InterPro"/>
</dbReference>
<sequence length="500" mass="55326">MTPQRIRTAVIGAGFSGLGAAIALRRAGHHDFVVLERSPDVGGTWWDNTYPGCRCDVPSNLYSFSFLPNPDWPETFSPRGEIQRYLRRCAEDEGVLPHIRFGVSLDRAAWDEDAVAWRLQTSDGELLAERLITGTGGLVEPKLPEIDGLDSFAGRVVHTARWDHSLDLAGKRVGVIGTGSSSIQVIPELAKVAGHLDVFQRTPAWVLPHMNRRTSRLERALFRRFPVTQRADRAFTTVYMEVGNLIMTRRPGLFRTLEAISRWHLKRQLPDHPQLHAKLTPDYRLGCKRITLSNHYLRTFGRPHVELVTEGMVAVDAGGITTRDGVRHELDVLVLGTGFQVTEMPAAARVVGRDGRTLQDVWSGSPEAYLGTTVAGFPNLFTLLGPNTGLGAGSIVTMIEAQLDYAVACLDAMDTHRLATIEPREDVQHAFNVDVQQRSQGTVWLSGGCSSWYLADDGRNVTLWPDLMAAFEKRTRAFDLTEHVTTPADDVAARPEPVAV</sequence>
<comment type="similarity">
    <text evidence="1">Belongs to the FAD-binding monooxygenase family.</text>
</comment>